<dbReference type="InterPro" id="IPR012674">
    <property type="entry name" value="Calycin"/>
</dbReference>
<proteinExistence type="predicted"/>
<accession>A0ABT7VQ46</accession>
<reference evidence="1" key="2">
    <citation type="submission" date="2023-06" db="EMBL/GenBank/DDBJ databases">
        <authorList>
            <person name="Zeman M."/>
            <person name="Kubasova T."/>
            <person name="Jahodarova E."/>
            <person name="Nykrynova M."/>
            <person name="Rychlik I."/>
        </authorList>
    </citation>
    <scope>NUCLEOTIDE SEQUENCE</scope>
    <source>
        <strain evidence="1">105_WCHN</strain>
    </source>
</reference>
<dbReference type="Gene3D" id="2.40.128.20">
    <property type="match status" value="1"/>
</dbReference>
<gene>
    <name evidence="1" type="ORF">QUW46_06830</name>
</gene>
<evidence type="ECO:0000313" key="1">
    <source>
        <dbReference type="EMBL" id="MDM8334281.1"/>
    </source>
</evidence>
<dbReference type="Proteomes" id="UP001529423">
    <property type="component" value="Unassembled WGS sequence"/>
</dbReference>
<comment type="caution">
    <text evidence="1">The sequence shown here is derived from an EMBL/GenBank/DDBJ whole genome shotgun (WGS) entry which is preliminary data.</text>
</comment>
<dbReference type="InterPro" id="IPR015231">
    <property type="entry name" value="DUF1934"/>
</dbReference>
<sequence>MTPVRVHLTSTIQQDGQSERFDFAEKGTFVELNGKYYLRYIEHQGNQATPVQFRLDDQVHLHRAGDVQTRLNFDSMAPTDTRYRTDYGIIRLMVKTARLDKKIDPAIPAGRMIVEYTLSTKEQIVGTYYLQLQFTV</sequence>
<dbReference type="EMBL" id="JAUDEO010000039">
    <property type="protein sequence ID" value="MDM8334281.1"/>
    <property type="molecule type" value="Genomic_DNA"/>
</dbReference>
<dbReference type="Pfam" id="PF09148">
    <property type="entry name" value="DUF1934"/>
    <property type="match status" value="1"/>
</dbReference>
<organism evidence="1 2">
    <name type="scientific">Limosilactobacillus panis</name>
    <dbReference type="NCBI Taxonomy" id="47493"/>
    <lineage>
        <taxon>Bacteria</taxon>
        <taxon>Bacillati</taxon>
        <taxon>Bacillota</taxon>
        <taxon>Bacilli</taxon>
        <taxon>Lactobacillales</taxon>
        <taxon>Lactobacillaceae</taxon>
        <taxon>Limosilactobacillus</taxon>
    </lineage>
</organism>
<name>A0ABT7VQ46_9LACO</name>
<protein>
    <submittedName>
        <fullName evidence="1">DUF1934 domain-containing protein</fullName>
    </submittedName>
</protein>
<reference evidence="1" key="1">
    <citation type="submission" date="2023-06" db="EMBL/GenBank/DDBJ databases">
        <title>Identification and characterization of horizontal gene transfer across gut microbiota members of farm animals based on homology search.</title>
        <authorList>
            <person name="Schwarzerova J."/>
            <person name="Nykrynova M."/>
            <person name="Jureckova K."/>
            <person name="Cejkova D."/>
            <person name="Rychlik I."/>
        </authorList>
    </citation>
    <scope>NUCLEOTIDE SEQUENCE</scope>
    <source>
        <strain evidence="1">105_WCHN</strain>
    </source>
</reference>
<dbReference type="SUPFAM" id="SSF50814">
    <property type="entry name" value="Lipocalins"/>
    <property type="match status" value="1"/>
</dbReference>
<dbReference type="RefSeq" id="WP_289560700.1">
    <property type="nucleotide sequence ID" value="NZ_JAUDEO010000039.1"/>
</dbReference>
<keyword evidence="2" id="KW-1185">Reference proteome</keyword>
<evidence type="ECO:0000313" key="2">
    <source>
        <dbReference type="Proteomes" id="UP001529423"/>
    </source>
</evidence>